<feature type="region of interest" description="Disordered" evidence="1">
    <location>
        <begin position="169"/>
        <end position="222"/>
    </location>
</feature>
<dbReference type="EMBL" id="AUPL01001193">
    <property type="protein sequence ID" value="ESL11066.1"/>
    <property type="molecule type" value="Genomic_DNA"/>
</dbReference>
<comment type="caution">
    <text evidence="2">The sequence shown here is derived from an EMBL/GenBank/DDBJ whole genome shotgun (WGS) entry which is preliminary data.</text>
</comment>
<dbReference type="Proteomes" id="UP000031737">
    <property type="component" value="Unassembled WGS sequence"/>
</dbReference>
<evidence type="ECO:0000256" key="1">
    <source>
        <dbReference type="SAM" id="MobiDB-lite"/>
    </source>
</evidence>
<dbReference type="VEuPathDB" id="TriTrypDB:TRSC58_01193"/>
<evidence type="ECO:0000313" key="3">
    <source>
        <dbReference type="Proteomes" id="UP000031737"/>
    </source>
</evidence>
<dbReference type="AlphaFoldDB" id="A0A061JAI3"/>
<name>A0A061JAI3_TRYRA</name>
<protein>
    <submittedName>
        <fullName evidence="2">Uncharacterized protein</fullName>
    </submittedName>
</protein>
<sequence>MDKSKTLEVLRGMKFMQRKEETKRRELFEIDQQKQLEEQLQVASGAGHATRGVSIGQSPLARKWRSATILYDTGFPRESYSFARRSFVHKVSASEKVADSNTAAGATDDTSNGAEPNRKEKSASYEPCQAEPHCGDAKDAHSTSSQEDETAEDPTVVCVSSGSKRFCVNSRAPALPKGLAKQVAAEKRQKRRRQEEAGEDRDQDTMCPVRPAKAMRSQGRKK</sequence>
<feature type="region of interest" description="Disordered" evidence="1">
    <location>
        <begin position="92"/>
        <end position="155"/>
    </location>
</feature>
<gene>
    <name evidence="2" type="ORF">TRSC58_01193</name>
</gene>
<accession>A0A061JAI3</accession>
<reference evidence="2 3" key="1">
    <citation type="submission" date="2013-07" db="EMBL/GenBank/DDBJ databases">
        <authorList>
            <person name="Stoco P.H."/>
            <person name="Wagner G."/>
            <person name="Gerber A."/>
            <person name="Zaha A."/>
            <person name="Thompson C."/>
            <person name="Bartholomeu D.C."/>
            <person name="Luckemeyer D.D."/>
            <person name="Bahia D."/>
            <person name="Loreto E."/>
            <person name="Prestes E.B."/>
            <person name="Lima F.M."/>
            <person name="Rodrigues-Luiz G."/>
            <person name="Vallejo G.A."/>
            <person name="Filho J.F."/>
            <person name="Monteiro K.M."/>
            <person name="Tyler K.M."/>
            <person name="de Almeida L.G."/>
            <person name="Ortiz M.F."/>
            <person name="Siervo M.A."/>
            <person name="de Moraes M.H."/>
            <person name="Cunha O.L."/>
            <person name="Mendonca-Neto R."/>
            <person name="Silva R."/>
            <person name="Teixeira S.M."/>
            <person name="Murta S.M."/>
            <person name="Sincero T.C."/>
            <person name="Mendes T.A."/>
            <person name="Urmenyi T.P."/>
            <person name="Silva V.G."/>
            <person name="da Rocha W.D."/>
            <person name="Andersson B."/>
            <person name="Romanha A.J."/>
            <person name="Steindel M."/>
            <person name="de Vasconcelos A.T."/>
            <person name="Grisard E.C."/>
        </authorList>
    </citation>
    <scope>NUCLEOTIDE SEQUENCE [LARGE SCALE GENOMIC DNA]</scope>
    <source>
        <strain evidence="2 3">SC58</strain>
    </source>
</reference>
<keyword evidence="3" id="KW-1185">Reference proteome</keyword>
<dbReference type="OrthoDB" id="265010at2759"/>
<proteinExistence type="predicted"/>
<evidence type="ECO:0000313" key="2">
    <source>
        <dbReference type="EMBL" id="ESL11066.1"/>
    </source>
</evidence>
<feature type="compositionally biased region" description="Polar residues" evidence="1">
    <location>
        <begin position="99"/>
        <end position="114"/>
    </location>
</feature>
<organism evidence="2 3">
    <name type="scientific">Trypanosoma rangeli SC58</name>
    <dbReference type="NCBI Taxonomy" id="429131"/>
    <lineage>
        <taxon>Eukaryota</taxon>
        <taxon>Discoba</taxon>
        <taxon>Euglenozoa</taxon>
        <taxon>Kinetoplastea</taxon>
        <taxon>Metakinetoplastina</taxon>
        <taxon>Trypanosomatida</taxon>
        <taxon>Trypanosomatidae</taxon>
        <taxon>Trypanosoma</taxon>
        <taxon>Herpetosoma</taxon>
    </lineage>
</organism>